<evidence type="ECO:0000313" key="3">
    <source>
        <dbReference type="Proteomes" id="UP000366872"/>
    </source>
</evidence>
<dbReference type="InterPro" id="IPR000257">
    <property type="entry name" value="Uroporphyrinogen_deCOase"/>
</dbReference>
<evidence type="ECO:0000259" key="1">
    <source>
        <dbReference type="Pfam" id="PF01208"/>
    </source>
</evidence>
<dbReference type="AlphaFoldDB" id="A0A6C2U7G7"/>
<dbReference type="InterPro" id="IPR052024">
    <property type="entry name" value="Methanogen_methyltrans"/>
</dbReference>
<dbReference type="Pfam" id="PF01208">
    <property type="entry name" value="URO-D"/>
    <property type="match status" value="1"/>
</dbReference>
<dbReference type="PANTHER" id="PTHR47099">
    <property type="entry name" value="METHYLCOBAMIDE:COM METHYLTRANSFERASE MTBA"/>
    <property type="match status" value="1"/>
</dbReference>
<reference evidence="2 3" key="1">
    <citation type="submission" date="2019-04" db="EMBL/GenBank/DDBJ databases">
        <authorList>
            <person name="Van Vliet M D."/>
        </authorList>
    </citation>
    <scope>NUCLEOTIDE SEQUENCE [LARGE SCALE GENOMIC DNA]</scope>
    <source>
        <strain evidence="2 3">F1</strain>
    </source>
</reference>
<accession>A0A6C2U7G7</accession>
<dbReference type="CDD" id="cd03465">
    <property type="entry name" value="URO-D_like"/>
    <property type="match status" value="1"/>
</dbReference>
<dbReference type="Proteomes" id="UP000366872">
    <property type="component" value="Unassembled WGS sequence"/>
</dbReference>
<dbReference type="PANTHER" id="PTHR47099:SF1">
    <property type="entry name" value="METHYLCOBAMIDE:COM METHYLTRANSFERASE MTBA"/>
    <property type="match status" value="1"/>
</dbReference>
<name>A0A6C2U7G7_PONDE</name>
<keyword evidence="3" id="KW-1185">Reference proteome</keyword>
<gene>
    <name evidence="2" type="primary">hemE_2</name>
    <name evidence="2" type="ORF">PDESU_03929</name>
</gene>
<dbReference type="GO" id="GO:0006779">
    <property type="term" value="P:porphyrin-containing compound biosynthetic process"/>
    <property type="evidence" value="ECO:0007669"/>
    <property type="project" value="InterPro"/>
</dbReference>
<dbReference type="RefSeq" id="WP_136080918.1">
    <property type="nucleotide sequence ID" value="NZ_CAAHFG010000002.1"/>
</dbReference>
<dbReference type="InterPro" id="IPR038071">
    <property type="entry name" value="UROD/MetE-like_sf"/>
</dbReference>
<evidence type="ECO:0000313" key="2">
    <source>
        <dbReference type="EMBL" id="VGO15346.1"/>
    </source>
</evidence>
<proteinExistence type="predicted"/>
<organism evidence="2 3">
    <name type="scientific">Pontiella desulfatans</name>
    <dbReference type="NCBI Taxonomy" id="2750659"/>
    <lineage>
        <taxon>Bacteria</taxon>
        <taxon>Pseudomonadati</taxon>
        <taxon>Kiritimatiellota</taxon>
        <taxon>Kiritimatiellia</taxon>
        <taxon>Kiritimatiellales</taxon>
        <taxon>Pontiellaceae</taxon>
        <taxon>Pontiella</taxon>
    </lineage>
</organism>
<dbReference type="Gene3D" id="3.20.20.210">
    <property type="match status" value="1"/>
</dbReference>
<dbReference type="GO" id="GO:0004853">
    <property type="term" value="F:uroporphyrinogen decarboxylase activity"/>
    <property type="evidence" value="ECO:0007669"/>
    <property type="project" value="InterPro"/>
</dbReference>
<sequence>MNGFERYRAMLKGEPVDFVPRTPILMQFAAEHVGSNYAAFAADHRVLVEANATCAKEFGFDQLSCISDPYRETQGYGATVRYVPDGPPRSTHPLEGTKDLSALARPDPRESERMLDRIKAVETYKRNFGGEYSILGWVEGPAAEAADLRNMTPFMIDLLDDEAFACDLMDLCLETAIAFARAQIEAGCDTIGIGDAIASQVDPGTYGNLIQPREKKLVKAIQDAGAFAKLHICGNITHLLPGMADLGVDILDVDHMVDLATVRQTLGGQVALAGNMDPVSVVRNGTPEVIREATLKAYRQAGNPFLVNAGCEIPAGTPAENLRALCEPLAAHP</sequence>
<feature type="domain" description="Uroporphyrinogen decarboxylase (URO-D)" evidence="1">
    <location>
        <begin position="5"/>
        <end position="327"/>
    </location>
</feature>
<dbReference type="SUPFAM" id="SSF51726">
    <property type="entry name" value="UROD/MetE-like"/>
    <property type="match status" value="1"/>
</dbReference>
<dbReference type="EMBL" id="CAAHFG010000002">
    <property type="protein sequence ID" value="VGO15346.1"/>
    <property type="molecule type" value="Genomic_DNA"/>
</dbReference>
<protein>
    <submittedName>
        <fullName evidence="2">Uroporphyrinogen decarboxylase</fullName>
    </submittedName>
</protein>